<evidence type="ECO:0000313" key="4">
    <source>
        <dbReference type="EMBL" id="NJP97703.1"/>
    </source>
</evidence>
<protein>
    <submittedName>
        <fullName evidence="4">SDR family NAD(P)-dependent oxidoreductase</fullName>
    </submittedName>
</protein>
<proteinExistence type="inferred from homology"/>
<name>A0ABX1BIZ4_9ACTN</name>
<evidence type="ECO:0000256" key="2">
    <source>
        <dbReference type="ARBA" id="ARBA00023002"/>
    </source>
</evidence>
<dbReference type="InterPro" id="IPR002347">
    <property type="entry name" value="SDR_fam"/>
</dbReference>
<comment type="similarity">
    <text evidence="1">Belongs to the short-chain dehydrogenases/reductases (SDR) family.</text>
</comment>
<dbReference type="EMBL" id="JAATEP010000071">
    <property type="protein sequence ID" value="NJP97703.1"/>
    <property type="molecule type" value="Genomic_DNA"/>
</dbReference>
<feature type="region of interest" description="Disordered" evidence="3">
    <location>
        <begin position="225"/>
        <end position="245"/>
    </location>
</feature>
<dbReference type="PANTHER" id="PTHR24320:SF148">
    <property type="entry name" value="NAD(P)-BINDING ROSSMANN-FOLD SUPERFAMILY PROTEIN"/>
    <property type="match status" value="1"/>
</dbReference>
<dbReference type="SUPFAM" id="SSF51735">
    <property type="entry name" value="NAD(P)-binding Rossmann-fold domains"/>
    <property type="match status" value="1"/>
</dbReference>
<dbReference type="RefSeq" id="WP_168020287.1">
    <property type="nucleotide sequence ID" value="NZ_JAATEP010000071.1"/>
</dbReference>
<gene>
    <name evidence="4" type="ORF">HCN51_51195</name>
</gene>
<dbReference type="PANTHER" id="PTHR24320">
    <property type="entry name" value="RETINOL DEHYDROGENASE"/>
    <property type="match status" value="1"/>
</dbReference>
<dbReference type="Gene3D" id="3.40.50.720">
    <property type="entry name" value="NAD(P)-binding Rossmann-like Domain"/>
    <property type="match status" value="1"/>
</dbReference>
<dbReference type="PRINTS" id="PR00081">
    <property type="entry name" value="GDHRDH"/>
</dbReference>
<dbReference type="Pfam" id="PF00106">
    <property type="entry name" value="adh_short"/>
    <property type="match status" value="1"/>
</dbReference>
<organism evidence="4 5">
    <name type="scientific">Nonomuraea composti</name>
    <dbReference type="NCBI Taxonomy" id="2720023"/>
    <lineage>
        <taxon>Bacteria</taxon>
        <taxon>Bacillati</taxon>
        <taxon>Actinomycetota</taxon>
        <taxon>Actinomycetes</taxon>
        <taxon>Streptosporangiales</taxon>
        <taxon>Streptosporangiaceae</taxon>
        <taxon>Nonomuraea</taxon>
    </lineage>
</organism>
<accession>A0ABX1BIZ4</accession>
<keyword evidence="5" id="KW-1185">Reference proteome</keyword>
<dbReference type="InterPro" id="IPR036291">
    <property type="entry name" value="NAD(P)-bd_dom_sf"/>
</dbReference>
<sequence>MTARTIVLTGATSGIGLATARLLARSGHRLILHGPEPRPAVEPLLAELPAPAPIDYVPGDFGDLGQAAALADRVGELTGHVDVLINNAGRPGPPARSLSRDGHEITFQVNYLAAVLLTERLAPLLRGGRVVHVASATHLSASLDADDLGLERHPYSPTIAYARSKLAMVMHALWQARHPGPAIVAISPGVISTGLLHAMYGAGGAPTGHGARNVVQAATAPSLPAGTYLDDGEPARPGRQARDHTAQDALRQATTRLLRPWL</sequence>
<evidence type="ECO:0000256" key="3">
    <source>
        <dbReference type="SAM" id="MobiDB-lite"/>
    </source>
</evidence>
<evidence type="ECO:0000313" key="5">
    <source>
        <dbReference type="Proteomes" id="UP000696294"/>
    </source>
</evidence>
<keyword evidence="2" id="KW-0560">Oxidoreductase</keyword>
<reference evidence="4 5" key="1">
    <citation type="submission" date="2020-03" db="EMBL/GenBank/DDBJ databases">
        <title>WGS of actinomycetes isolated from Thailand.</title>
        <authorList>
            <person name="Thawai C."/>
        </authorList>
    </citation>
    <scope>NUCLEOTIDE SEQUENCE [LARGE SCALE GENOMIC DNA]</scope>
    <source>
        <strain evidence="4 5">FMUSA5-5</strain>
    </source>
</reference>
<comment type="caution">
    <text evidence="4">The sequence shown here is derived from an EMBL/GenBank/DDBJ whole genome shotgun (WGS) entry which is preliminary data.</text>
</comment>
<dbReference type="Proteomes" id="UP000696294">
    <property type="component" value="Unassembled WGS sequence"/>
</dbReference>
<evidence type="ECO:0000256" key="1">
    <source>
        <dbReference type="ARBA" id="ARBA00006484"/>
    </source>
</evidence>
<feature type="compositionally biased region" description="Basic and acidic residues" evidence="3">
    <location>
        <begin position="233"/>
        <end position="245"/>
    </location>
</feature>